<feature type="compositionally biased region" description="Basic and acidic residues" evidence="1">
    <location>
        <begin position="79"/>
        <end position="90"/>
    </location>
</feature>
<evidence type="ECO:0000256" key="1">
    <source>
        <dbReference type="SAM" id="MobiDB-lite"/>
    </source>
</evidence>
<sequence>LTIPSPDADLATSGTHTVTMVSADGTQTQPVTIITSGAVVAEDSSVASLRHQQVALLATANGTHIAVQVSRDLGGKGIPRPEKSTRNKGELDEDLEEKGI</sequence>
<feature type="non-terminal residue" evidence="2">
    <location>
        <position position="1"/>
    </location>
</feature>
<evidence type="ECO:0000313" key="2">
    <source>
        <dbReference type="EMBL" id="PNI76988.1"/>
    </source>
</evidence>
<feature type="region of interest" description="Disordered" evidence="1">
    <location>
        <begin position="72"/>
        <end position="100"/>
    </location>
</feature>
<feature type="compositionally biased region" description="Acidic residues" evidence="1">
    <location>
        <begin position="91"/>
        <end position="100"/>
    </location>
</feature>
<dbReference type="AlphaFoldDB" id="A0A2J8NYZ2"/>
<reference evidence="2 3" key="1">
    <citation type="submission" date="2017-12" db="EMBL/GenBank/DDBJ databases">
        <title>High-resolution comparative analysis of great ape genomes.</title>
        <authorList>
            <person name="Pollen A."/>
            <person name="Hastie A."/>
            <person name="Hormozdiari F."/>
            <person name="Dougherty M."/>
            <person name="Liu R."/>
            <person name="Chaisson M."/>
            <person name="Hoppe E."/>
            <person name="Hill C."/>
            <person name="Pang A."/>
            <person name="Hillier L."/>
            <person name="Baker C."/>
            <person name="Armstrong J."/>
            <person name="Shendure J."/>
            <person name="Paten B."/>
            <person name="Wilson R."/>
            <person name="Chao H."/>
            <person name="Schneider V."/>
            <person name="Ventura M."/>
            <person name="Kronenberg Z."/>
            <person name="Murali S."/>
            <person name="Gordon D."/>
            <person name="Cantsilieris S."/>
            <person name="Munson K."/>
            <person name="Nelson B."/>
            <person name="Raja A."/>
            <person name="Underwood J."/>
            <person name="Diekhans M."/>
            <person name="Fiddes I."/>
            <person name="Haussler D."/>
            <person name="Eichler E."/>
        </authorList>
    </citation>
    <scope>NUCLEOTIDE SEQUENCE [LARGE SCALE GENOMIC DNA]</scope>
    <source>
        <strain evidence="2">Yerkes chimp pedigree #C0471</strain>
    </source>
</reference>
<gene>
    <name evidence="2" type="ORF">CK820_G0007052</name>
</gene>
<accession>A0A2J8NYZ2</accession>
<evidence type="ECO:0000313" key="3">
    <source>
        <dbReference type="Proteomes" id="UP000236370"/>
    </source>
</evidence>
<protein>
    <submittedName>
        <fullName evidence="2">ZNF76 isoform 11</fullName>
    </submittedName>
</protein>
<dbReference type="EMBL" id="NBAG03000221">
    <property type="protein sequence ID" value="PNI76988.1"/>
    <property type="molecule type" value="Genomic_DNA"/>
</dbReference>
<name>A0A2J8NYZ2_PANTR</name>
<proteinExistence type="predicted"/>
<dbReference type="Proteomes" id="UP000236370">
    <property type="component" value="Unassembled WGS sequence"/>
</dbReference>
<organism evidence="2 3">
    <name type="scientific">Pan troglodytes</name>
    <name type="common">Chimpanzee</name>
    <dbReference type="NCBI Taxonomy" id="9598"/>
    <lineage>
        <taxon>Eukaryota</taxon>
        <taxon>Metazoa</taxon>
        <taxon>Chordata</taxon>
        <taxon>Craniata</taxon>
        <taxon>Vertebrata</taxon>
        <taxon>Euteleostomi</taxon>
        <taxon>Mammalia</taxon>
        <taxon>Eutheria</taxon>
        <taxon>Euarchontoglires</taxon>
        <taxon>Primates</taxon>
        <taxon>Haplorrhini</taxon>
        <taxon>Catarrhini</taxon>
        <taxon>Hominidae</taxon>
        <taxon>Pan</taxon>
    </lineage>
</organism>
<comment type="caution">
    <text evidence="2">The sequence shown here is derived from an EMBL/GenBank/DDBJ whole genome shotgun (WGS) entry which is preliminary data.</text>
</comment>